<sequence>MEDGAQGFVWHRERVTEEWKPALEYASQKLLTSKTSVRVRFLQEELLPLAKHEDLSLSQTLAVFKLLTETYPRYIDSASREAVEAVGVELVRKDESREEKLGVTEQIIGWISNEVGRISKRASSHAATDIFILLSWCCGLYTVSLHTSPQFTSSRSWNLLVSSLASLLDLILDPTTRAKSSMQRSALVRTRRALRSAPEHLRILIRTLLAQSKTSVPPLLAVPLIGVGLDVTVRLKNVKDSSLAVVSDEIKSDVIALYSNNLLMARSLVPPHVTTSLNGFIQITTEDDFKNNILPTMEKALLRSPEYALTVISEFFLSYPFSLDSDVFRRILTPTLNCAKSANATVRLGAIALFRVVLEKKASDESKELAVTELLNLAKAGKSVGPDRQILYSMLGFLSPSTAVSSAMVSTVPALLAKETNDAAIPVLAAALTPHLVFHLKEDIPLSPDVSKILVTEMQNNKPVIRRAFVSMVGSAFWELGGLPSEGSKTFAKAALPAFEASLKAVAANPLNAAAGPVEGYVAAGVLLGPFSRSGTFGSSLTSCFFPPIFLIRISVTLFLEDVISRNATVQSIASSSKPSFLLWDKVYQKLTSAEEEMWLLRAIESASIFYNTELTKNDHLRTQIGLTFLHLSVESQSPEFRRRVIVSLEHLINLLPTQVNTIVREALTSHLLRPRPSTSKVPNGSTEDEKPAVNKQSRYLAFMLASAAFSDDVEIAVRERLLSEFVVLAHHPVVCGHSRQAWIELCQKARADPRALVDHQLDRLFSIVVSTMSESQTSDFSEAVYRAITTLAFVAPDTVLPRVMDQLREDIGSDVNALSESDLGIWATPEGVAYVDVLAKKSTQGQTKGKDAALAKWDAEVRKSLAGKKSSATPTLSKQDQALVNAQLEKEAKVRKHVSQIQMRLARGLEVINHLVAGNVEDFRSYVSPIASLLLSGGALEKGSRLVGQNAFDTYLELSKCCSDRLDTFGKWIGIATLRSLEVASVPEELQSESINQLIIRVLYRLRSLSEQIPLDAATFSYAFPLLHQVLLKGGIGLGEEDDPLEQIALSLDIVKFHCGEFSDLLFPRTQIIRGLLHAMRTQPKLSKEASSALIDLGQAIYQNATKEEIDVLLDSTLVQEAHARNASLQALQPFDLTDLDWSPELLIASNDNDEQNVRLARHIWEDNGLDVPEAYSGILLKFLDHDNAYVRVAVAGAFVDAVDHWPQSISSTVNALYEMYRDKAKILAPEYDQYGMVDERSLDRTDPWHARLAVSQTFQQLAPSFSNEDVVAFFHFLIKDEALGDRSADVRRGMLDAGTAVIDYHGSSHLAELIAMFQTHLAGSQPSSEAADFIQEAVVILFGRVARHLDPSDARLPAIVSRLVEALKTPSEQVQVAVSDCLAPLAKVTRTSVPKLVELLLEELFSAPKYAARRGAAYGLAGIIKGIGITGMKEFNILSRLRTATEDKKQYEPRQGAMFALETFSSTLGRLFEPYAIEALPLLLSSFGDSIPDVREAATDAAKIIMGNMSGYGVKLILPDLLSGLDEKQWRTKKGSIELMGMMAYCAPRQLSQSLPIIIPRLTGVLTDSHAQVRSGANKSLKQFGEVISNPEVQALVPVFLKAMVDPAKTPNALTALLKTSFVHYIDHSSLALVIPILERGLRERSADTKKKAAQIIGNLASLTDSKDFVPYLSGLLPMVHLVLVDPVPEARATAAKTLGTLVERLGEINFPDLVPSLIRTLKTDSSGVDRQGAAQGLSEVLSGLGMERLEGLLPDIIANAQSPRSTVREGFMSLLVFLPATFGTRFQPHLPKIIVPILKGLSDSEEYVREAAMRAGRMIITNYSGRAIDLLLPELERGMFDPGWRIRQSSITLVGELLFKVSGISGKAEIDEDEEGVEVTVAETSRKALTEVLGSERRDRILAALYLARQDTVHVVRQSSIHIWKALVNNTPKTVREILPELINQVMSLLCSSDSEQQETGERTIAELCRKFGERIVGEIVAILRSKATSPDAKTRQGVCLVLSQVMTNSNEAQQEGHEDEIISMVRASLVDDESSVRSAAAQAFDILQEELGAKAIDQTIPTLLEALRQPGQSSGTALQALREVMSVRASTVFPVLIPTLIATPMSVFNARALASLVTVAGSALSKRLTIILSALVKVTETMDPSDEELKTAVDDATEALLSSINDAEGLNTLMLLLLGWMKHEDPKRRVSAANYFSIFCEVTQLDWSLYRVDWVRLLISALDDRVVAVHTAAWNAFDAFVKSIPKDDLESLVVPLRRTVENTGTPGTPVPGFSLPKGVAPFVPIIIAGLTTGSNEQREQAAYAIGDLVERTAEAAIKPYVVPFTGPLIRVATQATTYPPSVKTALLRALTTMLERIPAFVKPFFPQLQRTFVKSASDPASAVVRTKAAQALGVLMKNQPRVDPVVTELITGAKTNDEGIAASLVLALSNVIQSAGPNVGEKAREAAAELVADAFKEIHDDSYIQSTAALFASLSSHPDQVQSIIERYLLAGTPTSALSSHSILALLTLADSDDSGSANILGPFRPVLPSIAKKVQESIGTEKPNIARPAREAKEILRRLDDSLFGS</sequence>
<name>A0ACB8SXZ9_9AGAM</name>
<protein>
    <submittedName>
        <fullName evidence="1">ARM repeat-containing protein</fullName>
    </submittedName>
</protein>
<dbReference type="EMBL" id="MU277218">
    <property type="protein sequence ID" value="KAI0060576.1"/>
    <property type="molecule type" value="Genomic_DNA"/>
</dbReference>
<evidence type="ECO:0000313" key="2">
    <source>
        <dbReference type="Proteomes" id="UP000814140"/>
    </source>
</evidence>
<evidence type="ECO:0000313" key="1">
    <source>
        <dbReference type="EMBL" id="KAI0060576.1"/>
    </source>
</evidence>
<reference evidence="1" key="2">
    <citation type="journal article" date="2022" name="New Phytol.">
        <title>Evolutionary transition to the ectomycorrhizal habit in the genomes of a hyperdiverse lineage of mushroom-forming fungi.</title>
        <authorList>
            <person name="Looney B."/>
            <person name="Miyauchi S."/>
            <person name="Morin E."/>
            <person name="Drula E."/>
            <person name="Courty P.E."/>
            <person name="Kohler A."/>
            <person name="Kuo A."/>
            <person name="LaButti K."/>
            <person name="Pangilinan J."/>
            <person name="Lipzen A."/>
            <person name="Riley R."/>
            <person name="Andreopoulos W."/>
            <person name="He G."/>
            <person name="Johnson J."/>
            <person name="Nolan M."/>
            <person name="Tritt A."/>
            <person name="Barry K.W."/>
            <person name="Grigoriev I.V."/>
            <person name="Nagy L.G."/>
            <person name="Hibbett D."/>
            <person name="Henrissat B."/>
            <person name="Matheny P.B."/>
            <person name="Labbe J."/>
            <person name="Martin F.M."/>
        </authorList>
    </citation>
    <scope>NUCLEOTIDE SEQUENCE</scope>
    <source>
        <strain evidence="1">HHB10654</strain>
    </source>
</reference>
<keyword evidence="2" id="KW-1185">Reference proteome</keyword>
<accession>A0ACB8SXZ9</accession>
<comment type="caution">
    <text evidence="1">The sequence shown here is derived from an EMBL/GenBank/DDBJ whole genome shotgun (WGS) entry which is preliminary data.</text>
</comment>
<organism evidence="1 2">
    <name type="scientific">Artomyces pyxidatus</name>
    <dbReference type="NCBI Taxonomy" id="48021"/>
    <lineage>
        <taxon>Eukaryota</taxon>
        <taxon>Fungi</taxon>
        <taxon>Dikarya</taxon>
        <taxon>Basidiomycota</taxon>
        <taxon>Agaricomycotina</taxon>
        <taxon>Agaricomycetes</taxon>
        <taxon>Russulales</taxon>
        <taxon>Auriscalpiaceae</taxon>
        <taxon>Artomyces</taxon>
    </lineage>
</organism>
<dbReference type="Proteomes" id="UP000814140">
    <property type="component" value="Unassembled WGS sequence"/>
</dbReference>
<gene>
    <name evidence="1" type="ORF">BV25DRAFT_945752</name>
</gene>
<reference evidence="1" key="1">
    <citation type="submission" date="2021-03" db="EMBL/GenBank/DDBJ databases">
        <authorList>
            <consortium name="DOE Joint Genome Institute"/>
            <person name="Ahrendt S."/>
            <person name="Looney B.P."/>
            <person name="Miyauchi S."/>
            <person name="Morin E."/>
            <person name="Drula E."/>
            <person name="Courty P.E."/>
            <person name="Chicoki N."/>
            <person name="Fauchery L."/>
            <person name="Kohler A."/>
            <person name="Kuo A."/>
            <person name="Labutti K."/>
            <person name="Pangilinan J."/>
            <person name="Lipzen A."/>
            <person name="Riley R."/>
            <person name="Andreopoulos W."/>
            <person name="He G."/>
            <person name="Johnson J."/>
            <person name="Barry K.W."/>
            <person name="Grigoriev I.V."/>
            <person name="Nagy L."/>
            <person name="Hibbett D."/>
            <person name="Henrissat B."/>
            <person name="Matheny P.B."/>
            <person name="Labbe J."/>
            <person name="Martin F."/>
        </authorList>
    </citation>
    <scope>NUCLEOTIDE SEQUENCE</scope>
    <source>
        <strain evidence="1">HHB10654</strain>
    </source>
</reference>
<proteinExistence type="predicted"/>